<evidence type="ECO:0000256" key="1">
    <source>
        <dbReference type="ARBA" id="ARBA00022723"/>
    </source>
</evidence>
<dbReference type="InterPro" id="IPR006035">
    <property type="entry name" value="Ureohydrolase"/>
</dbReference>
<keyword evidence="3 5" id="KW-0369">Histidine metabolism</keyword>
<dbReference type="PANTHER" id="PTHR11358">
    <property type="entry name" value="ARGINASE/AGMATINASE"/>
    <property type="match status" value="1"/>
</dbReference>
<dbReference type="InterPro" id="IPR005923">
    <property type="entry name" value="HutG"/>
</dbReference>
<reference evidence="9" key="1">
    <citation type="submission" date="2022-12" db="EMBL/GenBank/DDBJ databases">
        <title>Reference genome sequencing for broad-spectrum identification of bacterial and archaeal isolates by mass spectrometry.</title>
        <authorList>
            <person name="Sekiguchi Y."/>
            <person name="Tourlousse D.M."/>
        </authorList>
    </citation>
    <scope>NUCLEOTIDE SEQUENCE</scope>
    <source>
        <strain evidence="9">10succ1</strain>
    </source>
</reference>
<dbReference type="PRINTS" id="PR00116">
    <property type="entry name" value="ARGINASE"/>
</dbReference>
<sequence length="338" mass="38041">MLERFYEKMEKENIWRGRIDDPRDRDSYRWHQVVKRINLFELEERQFSKNEFGICFIGFCCDAGIELNLGRVGASKGPRAIREQMCNLPFNFDDNIKLYDIGNIVCTKNTELQDAQEALAELVALVRRAGLFPVVLGGGHEVAYGNYHGIKRSLASSDDSIGIINFDAHFDMRPYDRGSNSGTMFKQIADECIADDEAFHYMVLGIQEYGNTKSLFTQAEKLGVKYITGDNIKESEILEVLNRVHGFMRGRDAIHLTICSDVFASAFAPGVSAPQPFGIDPKVSLGILKNILKSGRVASIDIAEISPRFDEDNITSKLASILIFEMVSTLVRVYNDEV</sequence>
<dbReference type="PROSITE" id="PS51409">
    <property type="entry name" value="ARGINASE_2"/>
    <property type="match status" value="1"/>
</dbReference>
<evidence type="ECO:0000313" key="10">
    <source>
        <dbReference type="Proteomes" id="UP001144471"/>
    </source>
</evidence>
<evidence type="ECO:0000256" key="7">
    <source>
        <dbReference type="PIRSR" id="PIRSR036979-1"/>
    </source>
</evidence>
<accession>A0A9W6LPR9</accession>
<comment type="cofactor">
    <cofactor evidence="5 7">
        <name>Mn(2+)</name>
        <dbReference type="ChEBI" id="CHEBI:29035"/>
    </cofactor>
    <text evidence="5 7">Binds 2 manganese ions per subunit.</text>
</comment>
<comment type="similarity">
    <text evidence="5 8">Belongs to the arginase family.</text>
</comment>
<feature type="binding site" evidence="5">
    <location>
        <position position="169"/>
    </location>
    <ligand>
        <name>Mn(2+)</name>
        <dbReference type="ChEBI" id="CHEBI:29035"/>
        <label>2</label>
    </ligand>
</feature>
<dbReference type="EMBL" id="BSDY01000015">
    <property type="protein sequence ID" value="GLI57260.1"/>
    <property type="molecule type" value="Genomic_DNA"/>
</dbReference>
<dbReference type="RefSeq" id="WP_281836793.1">
    <property type="nucleotide sequence ID" value="NZ_BSDY01000015.1"/>
</dbReference>
<dbReference type="GO" id="GO:0019556">
    <property type="term" value="P:L-histidine catabolic process to glutamate and formamide"/>
    <property type="evidence" value="ECO:0007669"/>
    <property type="project" value="UniProtKB-UniRule"/>
</dbReference>
<dbReference type="SUPFAM" id="SSF52768">
    <property type="entry name" value="Arginase/deacetylase"/>
    <property type="match status" value="1"/>
</dbReference>
<dbReference type="Pfam" id="PF00491">
    <property type="entry name" value="Arginase"/>
    <property type="match status" value="1"/>
</dbReference>
<keyword evidence="1 5" id="KW-0479">Metal-binding</keyword>
<comment type="pathway">
    <text evidence="5">Amino-acid degradation; L-histidine degradation into L-glutamate; L-glutamate from N-formimidoyl-L-glutamate (hydrolase route): step 1/1.</text>
</comment>
<dbReference type="GO" id="GO:0030145">
    <property type="term" value="F:manganese ion binding"/>
    <property type="evidence" value="ECO:0007669"/>
    <property type="project" value="UniProtKB-UniRule"/>
</dbReference>
<feature type="binding site" evidence="5 7">
    <location>
        <position position="171"/>
    </location>
    <ligand>
        <name>Mn(2+)</name>
        <dbReference type="ChEBI" id="CHEBI:29035"/>
        <label>1</label>
    </ligand>
</feature>
<proteinExistence type="inferred from homology"/>
<feature type="binding site" evidence="7">
    <location>
        <position position="169"/>
    </location>
    <ligand>
        <name>Mn(2+)</name>
        <dbReference type="ChEBI" id="CHEBI:29035"/>
        <label>1</label>
    </ligand>
</feature>
<evidence type="ECO:0000256" key="6">
    <source>
        <dbReference type="NCBIfam" id="TIGR01227"/>
    </source>
</evidence>
<feature type="binding site" evidence="5">
    <location>
        <position position="261"/>
    </location>
    <ligand>
        <name>Mn(2+)</name>
        <dbReference type="ChEBI" id="CHEBI:29035"/>
        <label>2</label>
    </ligand>
</feature>
<comment type="caution">
    <text evidence="9">The sequence shown here is derived from an EMBL/GenBank/DDBJ whole genome shotgun (WGS) entry which is preliminary data.</text>
</comment>
<dbReference type="PIRSF" id="PIRSF036979">
    <property type="entry name" value="Arginase"/>
    <property type="match status" value="1"/>
</dbReference>
<keyword evidence="2 5" id="KW-0378">Hydrolase</keyword>
<feature type="binding site" evidence="7">
    <location>
        <position position="261"/>
    </location>
    <ligand>
        <name>Mn(2+)</name>
        <dbReference type="ChEBI" id="CHEBI:29035"/>
        <label>1</label>
    </ligand>
</feature>
<gene>
    <name evidence="5 9" type="primary">hutG</name>
    <name evidence="9" type="ORF">PM10SUCC1_27740</name>
</gene>
<dbReference type="PANTHER" id="PTHR11358:SF35">
    <property type="entry name" value="FORMIMIDOYLGLUTAMASE"/>
    <property type="match status" value="1"/>
</dbReference>
<evidence type="ECO:0000256" key="4">
    <source>
        <dbReference type="ARBA" id="ARBA00023211"/>
    </source>
</evidence>
<organism evidence="9 10">
    <name type="scientific">Propionigenium maris DSM 9537</name>
    <dbReference type="NCBI Taxonomy" id="1123000"/>
    <lineage>
        <taxon>Bacteria</taxon>
        <taxon>Fusobacteriati</taxon>
        <taxon>Fusobacteriota</taxon>
        <taxon>Fusobacteriia</taxon>
        <taxon>Fusobacteriales</taxon>
        <taxon>Fusobacteriaceae</taxon>
        <taxon>Propionigenium</taxon>
    </lineage>
</organism>
<dbReference type="AlphaFoldDB" id="A0A9W6LPR9"/>
<dbReference type="GO" id="GO:0033389">
    <property type="term" value="P:putrescine biosynthetic process from arginine, via agmatine"/>
    <property type="evidence" value="ECO:0007669"/>
    <property type="project" value="TreeGrafter"/>
</dbReference>
<feature type="binding site" evidence="5 7">
    <location>
        <position position="259"/>
    </location>
    <ligand>
        <name>Mn(2+)</name>
        <dbReference type="ChEBI" id="CHEBI:29035"/>
        <label>1</label>
    </ligand>
</feature>
<dbReference type="CDD" id="cd09988">
    <property type="entry name" value="Formimidoylglutamase"/>
    <property type="match status" value="1"/>
</dbReference>
<evidence type="ECO:0000256" key="2">
    <source>
        <dbReference type="ARBA" id="ARBA00022801"/>
    </source>
</evidence>
<dbReference type="GO" id="GO:0050415">
    <property type="term" value="F:formimidoylglutamase activity"/>
    <property type="evidence" value="ECO:0007669"/>
    <property type="project" value="UniProtKB-UniRule"/>
</dbReference>
<name>A0A9W6LPR9_9FUSO</name>
<dbReference type="Gene3D" id="3.40.800.10">
    <property type="entry name" value="Ureohydrolase domain"/>
    <property type="match status" value="1"/>
</dbReference>
<comment type="function">
    <text evidence="5">Catalyzes the conversion of N-formimidoyl-L-glutamate to L-glutamate and formamide.</text>
</comment>
<dbReference type="NCBIfam" id="TIGR01227">
    <property type="entry name" value="hutG"/>
    <property type="match status" value="1"/>
</dbReference>
<evidence type="ECO:0000256" key="3">
    <source>
        <dbReference type="ARBA" id="ARBA00022808"/>
    </source>
</evidence>
<dbReference type="EC" id="3.5.3.8" evidence="5 6"/>
<dbReference type="GO" id="GO:0008783">
    <property type="term" value="F:agmatinase activity"/>
    <property type="evidence" value="ECO:0007669"/>
    <property type="project" value="TreeGrafter"/>
</dbReference>
<comment type="catalytic activity">
    <reaction evidence="5">
        <text>N-formimidoyl-L-glutamate + H2O = formamide + L-glutamate</text>
        <dbReference type="Rhea" id="RHEA:22492"/>
        <dbReference type="ChEBI" id="CHEBI:15377"/>
        <dbReference type="ChEBI" id="CHEBI:16397"/>
        <dbReference type="ChEBI" id="CHEBI:29985"/>
        <dbReference type="ChEBI" id="CHEBI:58928"/>
        <dbReference type="EC" id="3.5.3.8"/>
    </reaction>
</comment>
<evidence type="ECO:0000256" key="8">
    <source>
        <dbReference type="PROSITE-ProRule" id="PRU00742"/>
    </source>
</evidence>
<evidence type="ECO:0000256" key="5">
    <source>
        <dbReference type="HAMAP-Rule" id="MF_00737"/>
    </source>
</evidence>
<keyword evidence="10" id="KW-1185">Reference proteome</keyword>
<dbReference type="HAMAP" id="MF_00737">
    <property type="entry name" value="Formimidoylglutam"/>
    <property type="match status" value="1"/>
</dbReference>
<feature type="binding site" evidence="5 7">
    <location>
        <position position="167"/>
    </location>
    <ligand>
        <name>Mn(2+)</name>
        <dbReference type="ChEBI" id="CHEBI:29035"/>
        <label>1</label>
    </ligand>
</feature>
<feature type="binding site" evidence="5 7">
    <location>
        <position position="140"/>
    </location>
    <ligand>
        <name>Mn(2+)</name>
        <dbReference type="ChEBI" id="CHEBI:29035"/>
        <label>1</label>
    </ligand>
</feature>
<dbReference type="InterPro" id="IPR023696">
    <property type="entry name" value="Ureohydrolase_dom_sf"/>
</dbReference>
<feature type="binding site" evidence="5">
    <location>
        <position position="167"/>
    </location>
    <ligand>
        <name>Mn(2+)</name>
        <dbReference type="ChEBI" id="CHEBI:29035"/>
        <label>2</label>
    </ligand>
</feature>
<keyword evidence="4 5" id="KW-0464">Manganese</keyword>
<feature type="binding site" evidence="5">
    <location>
        <position position="259"/>
    </location>
    <ligand>
        <name>Mn(2+)</name>
        <dbReference type="ChEBI" id="CHEBI:29035"/>
        <label>2</label>
    </ligand>
</feature>
<dbReference type="Proteomes" id="UP001144471">
    <property type="component" value="Unassembled WGS sequence"/>
</dbReference>
<protein>
    <recommendedName>
        <fullName evidence="5 6">Formimidoylglutamase</fullName>
        <ecNumber evidence="5 6">3.5.3.8</ecNumber>
    </recommendedName>
    <alternativeName>
        <fullName evidence="5">Formiminoglutamase</fullName>
    </alternativeName>
    <alternativeName>
        <fullName evidence="5">Formiminoglutamate hydrolase</fullName>
    </alternativeName>
</protein>
<evidence type="ECO:0000313" key="9">
    <source>
        <dbReference type="EMBL" id="GLI57260.1"/>
    </source>
</evidence>